<dbReference type="Pfam" id="PF19571">
    <property type="entry name" value="ACT_8"/>
    <property type="match status" value="1"/>
</dbReference>
<dbReference type="PROSITE" id="PS51671">
    <property type="entry name" value="ACT"/>
    <property type="match status" value="1"/>
</dbReference>
<dbReference type="InterPro" id="IPR045865">
    <property type="entry name" value="ACT-like_dom_sf"/>
</dbReference>
<dbReference type="EMBL" id="PCVY01000002">
    <property type="protein sequence ID" value="PIQ87598.1"/>
    <property type="molecule type" value="Genomic_DNA"/>
</dbReference>
<comment type="caution">
    <text evidence="2">The sequence shown here is derived from an EMBL/GenBank/DDBJ whole genome shotgun (WGS) entry which is preliminary data.</text>
</comment>
<dbReference type="SUPFAM" id="SSF55021">
    <property type="entry name" value="ACT-like"/>
    <property type="match status" value="2"/>
</dbReference>
<reference evidence="2 3" key="1">
    <citation type="submission" date="2017-09" db="EMBL/GenBank/DDBJ databases">
        <title>Depth-based differentiation of microbial function through sediment-hosted aquifers and enrichment of novel symbionts in the deep terrestrial subsurface.</title>
        <authorList>
            <person name="Probst A.J."/>
            <person name="Ladd B."/>
            <person name="Jarett J.K."/>
            <person name="Geller-Mcgrath D.E."/>
            <person name="Sieber C.M."/>
            <person name="Emerson J.B."/>
            <person name="Anantharaman K."/>
            <person name="Thomas B.C."/>
            <person name="Malmstrom R."/>
            <person name="Stieglmeier M."/>
            <person name="Klingl A."/>
            <person name="Woyke T."/>
            <person name="Ryan C.M."/>
            <person name="Banfield J.F."/>
        </authorList>
    </citation>
    <scope>NUCLEOTIDE SEQUENCE [LARGE SCALE GENOMIC DNA]</scope>
    <source>
        <strain evidence="2">CG11_big_fil_rev_8_21_14_0_20_45_26</strain>
    </source>
</reference>
<sequence length="133" mass="14721">MGVETQLSVFLENRPGILAHICDVLCENEINILALSTHDTVDNAVVRILCDNPTKALLLLEQEDLFVLEQKVVVLEIENRSGALSRISRQLARADINIGYAYCTATPGQESGCLVLKTDEPEKAWNCLQGLHF</sequence>
<dbReference type="PANTHER" id="PTHR40099">
    <property type="entry name" value="ACETOLACTATE SYNTHASE, SMALL SUBUNIT"/>
    <property type="match status" value="1"/>
</dbReference>
<dbReference type="AlphaFoldDB" id="A0A2H0LT72"/>
<organism evidence="2 3">
    <name type="scientific">Candidatus Abzuiibacterium crystallinum</name>
    <dbReference type="NCBI Taxonomy" id="1974748"/>
    <lineage>
        <taxon>Bacteria</taxon>
        <taxon>Pseudomonadati</taxon>
        <taxon>Candidatus Omnitrophota</taxon>
        <taxon>Candidatus Abzuiibacterium</taxon>
    </lineage>
</organism>
<dbReference type="PANTHER" id="PTHR40099:SF1">
    <property type="entry name" value="ACETOLACTATE SYNTHASE, SMALL SUBUNIT"/>
    <property type="match status" value="1"/>
</dbReference>
<gene>
    <name evidence="2" type="ORF">COV74_00110</name>
</gene>
<dbReference type="InterPro" id="IPR002912">
    <property type="entry name" value="ACT_dom"/>
</dbReference>
<dbReference type="InterPro" id="IPR045739">
    <property type="entry name" value="ACT_dom_pair"/>
</dbReference>
<proteinExistence type="predicted"/>
<accession>A0A2H0LT72</accession>
<dbReference type="Gene3D" id="3.30.2130.10">
    <property type="entry name" value="VC0802-like"/>
    <property type="match status" value="1"/>
</dbReference>
<evidence type="ECO:0000313" key="2">
    <source>
        <dbReference type="EMBL" id="PIQ87598.1"/>
    </source>
</evidence>
<dbReference type="Proteomes" id="UP000230859">
    <property type="component" value="Unassembled WGS sequence"/>
</dbReference>
<name>A0A2H0LT72_9BACT</name>
<protein>
    <submittedName>
        <fullName evidence="2">Amino acid-binding protein</fullName>
    </submittedName>
</protein>
<feature type="domain" description="ACT" evidence="1">
    <location>
        <begin position="6"/>
        <end position="82"/>
    </location>
</feature>
<evidence type="ECO:0000313" key="3">
    <source>
        <dbReference type="Proteomes" id="UP000230859"/>
    </source>
</evidence>
<evidence type="ECO:0000259" key="1">
    <source>
        <dbReference type="PROSITE" id="PS51671"/>
    </source>
</evidence>